<gene>
    <name evidence="1" type="ORF">GCM10010420_12310</name>
</gene>
<dbReference type="EMBL" id="BAAATJ010000004">
    <property type="protein sequence ID" value="GAA2390153.1"/>
    <property type="molecule type" value="Genomic_DNA"/>
</dbReference>
<dbReference type="Proteomes" id="UP001500058">
    <property type="component" value="Unassembled WGS sequence"/>
</dbReference>
<sequence>MGTPGSSFRRRLLIESLTVLAADARTQTAWLDRHGVAADEIALDFDHAFRTAEVLVADGRIADGAVADLREIDAILSGMSGGENADRWTRAALATDAGWVRARRLARRVLVAEQGEWRQPLPEITVVR</sequence>
<name>A0ABN3HXI1_9ACTN</name>
<accession>A0ABN3HXI1</accession>
<comment type="caution">
    <text evidence="1">The sequence shown here is derived from an EMBL/GenBank/DDBJ whole genome shotgun (WGS) entry which is preliminary data.</text>
</comment>
<evidence type="ECO:0000313" key="1">
    <source>
        <dbReference type="EMBL" id="GAA2390153.1"/>
    </source>
</evidence>
<dbReference type="RefSeq" id="WP_344629831.1">
    <property type="nucleotide sequence ID" value="NZ_BAAATJ010000004.1"/>
</dbReference>
<keyword evidence="2" id="KW-1185">Reference proteome</keyword>
<reference evidence="1 2" key="1">
    <citation type="journal article" date="2019" name="Int. J. Syst. Evol. Microbiol.">
        <title>The Global Catalogue of Microorganisms (GCM) 10K type strain sequencing project: providing services to taxonomists for standard genome sequencing and annotation.</title>
        <authorList>
            <consortium name="The Broad Institute Genomics Platform"/>
            <consortium name="The Broad Institute Genome Sequencing Center for Infectious Disease"/>
            <person name="Wu L."/>
            <person name="Ma J."/>
        </authorList>
    </citation>
    <scope>NUCLEOTIDE SEQUENCE [LARGE SCALE GENOMIC DNA]</scope>
    <source>
        <strain evidence="1 2">JCM 6921</strain>
    </source>
</reference>
<proteinExistence type="predicted"/>
<organism evidence="1 2">
    <name type="scientific">Streptomyces glaucosporus</name>
    <dbReference type="NCBI Taxonomy" id="284044"/>
    <lineage>
        <taxon>Bacteria</taxon>
        <taxon>Bacillati</taxon>
        <taxon>Actinomycetota</taxon>
        <taxon>Actinomycetes</taxon>
        <taxon>Kitasatosporales</taxon>
        <taxon>Streptomycetaceae</taxon>
        <taxon>Streptomyces</taxon>
    </lineage>
</organism>
<evidence type="ECO:0000313" key="2">
    <source>
        <dbReference type="Proteomes" id="UP001500058"/>
    </source>
</evidence>
<protein>
    <submittedName>
        <fullName evidence="1">Uncharacterized protein</fullName>
    </submittedName>
</protein>